<name>A0A8S1DR75_9INSE</name>
<evidence type="ECO:0000313" key="8">
    <source>
        <dbReference type="Proteomes" id="UP000494165"/>
    </source>
</evidence>
<dbReference type="OrthoDB" id="121932at2759"/>
<comment type="subcellular location">
    <subcellularLocation>
        <location evidence="1">Nucleus</location>
    </subcellularLocation>
</comment>
<keyword evidence="5" id="KW-0131">Cell cycle</keyword>
<protein>
    <recommendedName>
        <fullName evidence="9">Chromosome transmission fidelity protein 8 homolog</fullName>
    </recommendedName>
</protein>
<reference evidence="7 8" key="1">
    <citation type="submission" date="2020-04" db="EMBL/GenBank/DDBJ databases">
        <authorList>
            <person name="Alioto T."/>
            <person name="Alioto T."/>
            <person name="Gomez Garrido J."/>
        </authorList>
    </citation>
    <scope>NUCLEOTIDE SEQUENCE [LARGE SCALE GENOMIC DNA]</scope>
</reference>
<evidence type="ECO:0000256" key="6">
    <source>
        <dbReference type="ARBA" id="ARBA00038447"/>
    </source>
</evidence>
<keyword evidence="8" id="KW-1185">Reference proteome</keyword>
<organism evidence="7 8">
    <name type="scientific">Cloeon dipterum</name>
    <dbReference type="NCBI Taxonomy" id="197152"/>
    <lineage>
        <taxon>Eukaryota</taxon>
        <taxon>Metazoa</taxon>
        <taxon>Ecdysozoa</taxon>
        <taxon>Arthropoda</taxon>
        <taxon>Hexapoda</taxon>
        <taxon>Insecta</taxon>
        <taxon>Pterygota</taxon>
        <taxon>Palaeoptera</taxon>
        <taxon>Ephemeroptera</taxon>
        <taxon>Pisciforma</taxon>
        <taxon>Baetidae</taxon>
        <taxon>Cloeon</taxon>
    </lineage>
</organism>
<comment type="caution">
    <text evidence="7">The sequence shown here is derived from an EMBL/GenBank/DDBJ whole genome shotgun (WGS) entry which is preliminary data.</text>
</comment>
<proteinExistence type="inferred from homology"/>
<accession>A0A8S1DR75</accession>
<dbReference type="Proteomes" id="UP000494165">
    <property type="component" value="Unassembled WGS sequence"/>
</dbReference>
<dbReference type="GO" id="GO:0007064">
    <property type="term" value="P:mitotic sister chromatid cohesion"/>
    <property type="evidence" value="ECO:0007669"/>
    <property type="project" value="InterPro"/>
</dbReference>
<evidence type="ECO:0000256" key="4">
    <source>
        <dbReference type="ARBA" id="ARBA00023242"/>
    </source>
</evidence>
<comment type="similarity">
    <text evidence="6">Belongs to the CTF8 family.</text>
</comment>
<keyword evidence="4" id="KW-0539">Nucleus</keyword>
<dbReference type="GO" id="GO:0006260">
    <property type="term" value="P:DNA replication"/>
    <property type="evidence" value="ECO:0007669"/>
    <property type="project" value="UniProtKB-KW"/>
</dbReference>
<sequence>MQIIINPHKNLKIPIWSMIELQGDLQSNEKAAPFHGKIIGDLHYNLEGEPMLIIGHHVLTGRIAKLEKPLAILKKKQKEDEFEVTEYEVQGMVVQKLLFSERPRPIVANADAIFVK</sequence>
<evidence type="ECO:0000256" key="1">
    <source>
        <dbReference type="ARBA" id="ARBA00004123"/>
    </source>
</evidence>
<dbReference type="AlphaFoldDB" id="A0A8S1DR75"/>
<keyword evidence="3" id="KW-0238">DNA-binding</keyword>
<evidence type="ECO:0000256" key="3">
    <source>
        <dbReference type="ARBA" id="ARBA00023125"/>
    </source>
</evidence>
<dbReference type="PANTHER" id="PTHR28605">
    <property type="entry name" value="CTF8, CHROMOSOME TRANSMISSION FIDELITY FACTOR 8 HOMOLOG (S. CEREVISIAE)"/>
    <property type="match status" value="1"/>
</dbReference>
<keyword evidence="2" id="KW-0235">DNA replication</keyword>
<gene>
    <name evidence="7" type="ORF">CLODIP_2_CD13666</name>
</gene>
<evidence type="ECO:0000313" key="7">
    <source>
        <dbReference type="EMBL" id="CAB3383021.1"/>
    </source>
</evidence>
<evidence type="ECO:0000256" key="2">
    <source>
        <dbReference type="ARBA" id="ARBA00022705"/>
    </source>
</evidence>
<evidence type="ECO:0000256" key="5">
    <source>
        <dbReference type="ARBA" id="ARBA00023306"/>
    </source>
</evidence>
<dbReference type="GO" id="GO:0003677">
    <property type="term" value="F:DNA binding"/>
    <property type="evidence" value="ECO:0007669"/>
    <property type="project" value="UniProtKB-KW"/>
</dbReference>
<dbReference type="GO" id="GO:0031390">
    <property type="term" value="C:Ctf18 RFC-like complex"/>
    <property type="evidence" value="ECO:0007669"/>
    <property type="project" value="InterPro"/>
</dbReference>
<dbReference type="PANTHER" id="PTHR28605:SF1">
    <property type="entry name" value="CHROMOSOME TRANSMISSION FIDELITY FACTOR 8"/>
    <property type="match status" value="1"/>
</dbReference>
<dbReference type="EMBL" id="CADEPI010000292">
    <property type="protein sequence ID" value="CAB3383021.1"/>
    <property type="molecule type" value="Genomic_DNA"/>
</dbReference>
<dbReference type="Pfam" id="PF09696">
    <property type="entry name" value="Ctf8"/>
    <property type="match status" value="1"/>
</dbReference>
<dbReference type="InterPro" id="IPR018607">
    <property type="entry name" value="Ctf8"/>
</dbReference>
<evidence type="ECO:0008006" key="9">
    <source>
        <dbReference type="Google" id="ProtNLM"/>
    </source>
</evidence>